<evidence type="ECO:0000259" key="3">
    <source>
        <dbReference type="Pfam" id="PF20429"/>
    </source>
</evidence>
<feature type="domain" description="RNA-binding protein Tab2/Atab2 C-terminal" evidence="3">
    <location>
        <begin position="327"/>
        <end position="482"/>
    </location>
</feature>
<dbReference type="Pfam" id="PF20429">
    <property type="entry name" value="Tab2-like_C"/>
    <property type="match status" value="1"/>
</dbReference>
<dbReference type="PANTHER" id="PTHR34556">
    <property type="match status" value="1"/>
</dbReference>
<evidence type="ECO:0000313" key="5">
    <source>
        <dbReference type="Proteomes" id="UP000626092"/>
    </source>
</evidence>
<feature type="region of interest" description="Disordered" evidence="1">
    <location>
        <begin position="1"/>
        <end position="100"/>
    </location>
</feature>
<dbReference type="GO" id="GO:0003723">
    <property type="term" value="F:RNA binding"/>
    <property type="evidence" value="ECO:0007669"/>
    <property type="project" value="InterPro"/>
</dbReference>
<evidence type="ECO:0000256" key="1">
    <source>
        <dbReference type="SAM" id="MobiDB-lite"/>
    </source>
</evidence>
<protein>
    <recommendedName>
        <fullName evidence="6">Protein TAB2 homolog, chloroplastic</fullName>
    </recommendedName>
</protein>
<comment type="caution">
    <text evidence="4">The sequence shown here is derived from an EMBL/GenBank/DDBJ whole genome shotgun (WGS) entry which is preliminary data.</text>
</comment>
<evidence type="ECO:0000259" key="2">
    <source>
        <dbReference type="Pfam" id="PF06485"/>
    </source>
</evidence>
<sequence>MATVGFNPTKIRTTPSFQPHKPISTFFTSFPSKPTKKLPLNLSQSSSKSPPSPRPLRGGSVSESSVSAPLQEEPGTVDDEEKEQEGEEDEDNDDPTAELCYLDPEADPETITGWEMDFCSRPILDIRGKKIWELVVCDRSLSLQFTKYFPNNVINSITLKDAIVSITDELGVPLPDKIRFFRNTGGSGLPLNGEMGWTRVLVLVGAQLHRSLAALFLWSQMQTIITKACKELGIKPIPSKRSVRNLYATFPSQTPLAGQKMLLVQQLLYSSCIRIPFSPVLGPAKMIGSAHFVQNTSFKCLSLLLWLEDRYETVYIRHPGFQKGAKPLLALDNPFPMQLPENLFGDKWAFVQLPFSVVQQEASSLETKYVFGANIDLDLLGIEIDADTLIPGLAVASSRAKPLAGWMNGLEVCSMEADAARASLILSVGISTRYVYATYKKTPVTTSEAEAWEAAKKACGGLHFLAIQSDLDSEDCEGFWLLLDLPPPPV</sequence>
<accession>A0A834HIM8</accession>
<proteinExistence type="predicted"/>
<feature type="domain" description="RNA-binding protein Tab2-like N-terminal" evidence="2">
    <location>
        <begin position="114"/>
        <end position="183"/>
    </location>
</feature>
<dbReference type="Proteomes" id="UP000626092">
    <property type="component" value="Unassembled WGS sequence"/>
</dbReference>
<evidence type="ECO:0000313" key="4">
    <source>
        <dbReference type="EMBL" id="KAF7153933.1"/>
    </source>
</evidence>
<organism evidence="4 5">
    <name type="scientific">Rhododendron simsii</name>
    <name type="common">Sims's rhododendron</name>
    <dbReference type="NCBI Taxonomy" id="118357"/>
    <lineage>
        <taxon>Eukaryota</taxon>
        <taxon>Viridiplantae</taxon>
        <taxon>Streptophyta</taxon>
        <taxon>Embryophyta</taxon>
        <taxon>Tracheophyta</taxon>
        <taxon>Spermatophyta</taxon>
        <taxon>Magnoliopsida</taxon>
        <taxon>eudicotyledons</taxon>
        <taxon>Gunneridae</taxon>
        <taxon>Pentapetalae</taxon>
        <taxon>asterids</taxon>
        <taxon>Ericales</taxon>
        <taxon>Ericaceae</taxon>
        <taxon>Ericoideae</taxon>
        <taxon>Rhodoreae</taxon>
        <taxon>Rhododendron</taxon>
    </lineage>
</organism>
<feature type="compositionally biased region" description="Low complexity" evidence="1">
    <location>
        <begin position="37"/>
        <end position="62"/>
    </location>
</feature>
<reference evidence="4" key="1">
    <citation type="submission" date="2019-11" db="EMBL/GenBank/DDBJ databases">
        <authorList>
            <person name="Liu Y."/>
            <person name="Hou J."/>
            <person name="Li T.-Q."/>
            <person name="Guan C.-H."/>
            <person name="Wu X."/>
            <person name="Wu H.-Z."/>
            <person name="Ling F."/>
            <person name="Zhang R."/>
            <person name="Shi X.-G."/>
            <person name="Ren J.-P."/>
            <person name="Chen E.-F."/>
            <person name="Sun J.-M."/>
        </authorList>
    </citation>
    <scope>NUCLEOTIDE SEQUENCE</scope>
    <source>
        <strain evidence="4">Adult_tree_wgs_1</strain>
        <tissue evidence="4">Leaves</tissue>
    </source>
</reference>
<dbReference type="InterPro" id="IPR046760">
    <property type="entry name" value="Tab2-like_N"/>
</dbReference>
<dbReference type="PANTHER" id="PTHR34556:SF2">
    <property type="entry name" value="PROTEIN TAB2 HOMOLOG, CHLOROPLASTIC"/>
    <property type="match status" value="1"/>
</dbReference>
<dbReference type="AlphaFoldDB" id="A0A834HIM8"/>
<dbReference type="InterPro" id="IPR046761">
    <property type="entry name" value="Tab2-like_C"/>
</dbReference>
<feature type="compositionally biased region" description="Acidic residues" evidence="1">
    <location>
        <begin position="75"/>
        <end position="96"/>
    </location>
</feature>
<keyword evidence="5" id="KW-1185">Reference proteome</keyword>
<evidence type="ECO:0008006" key="6">
    <source>
        <dbReference type="Google" id="ProtNLM"/>
    </source>
</evidence>
<dbReference type="EMBL" id="WJXA01000001">
    <property type="protein sequence ID" value="KAF7153933.1"/>
    <property type="molecule type" value="Genomic_DNA"/>
</dbReference>
<dbReference type="InterPro" id="IPR009472">
    <property type="entry name" value="Tab2-like"/>
</dbReference>
<gene>
    <name evidence="4" type="ORF">RHSIM_Rhsim01G0128600</name>
</gene>
<dbReference type="Pfam" id="PF06485">
    <property type="entry name" value="Tab2-like_N"/>
    <property type="match status" value="1"/>
</dbReference>
<name>A0A834HIM8_RHOSS</name>
<dbReference type="OrthoDB" id="3833at2759"/>